<sequence>MACLSKIWVSEYLRVQPLRDLVDPTLNSLQLEETEKWSQVIKECMHPDPKERPTMREVTAKLKEITGIEADEATPKLSPLWWAEIEVLSTDSS</sequence>
<comment type="caution">
    <text evidence="1">The sequence shown here is derived from an EMBL/GenBank/DDBJ whole genome shotgun (WGS) entry which is preliminary data.</text>
</comment>
<accession>A0ACB9M4T5</accession>
<proteinExistence type="predicted"/>
<gene>
    <name evidence="1" type="ORF">L6164_026096</name>
</gene>
<dbReference type="EMBL" id="CM039435">
    <property type="protein sequence ID" value="KAI4318309.1"/>
    <property type="molecule type" value="Genomic_DNA"/>
</dbReference>
<organism evidence="1 2">
    <name type="scientific">Bauhinia variegata</name>
    <name type="common">Purple orchid tree</name>
    <name type="synonym">Phanera variegata</name>
    <dbReference type="NCBI Taxonomy" id="167791"/>
    <lineage>
        <taxon>Eukaryota</taxon>
        <taxon>Viridiplantae</taxon>
        <taxon>Streptophyta</taxon>
        <taxon>Embryophyta</taxon>
        <taxon>Tracheophyta</taxon>
        <taxon>Spermatophyta</taxon>
        <taxon>Magnoliopsida</taxon>
        <taxon>eudicotyledons</taxon>
        <taxon>Gunneridae</taxon>
        <taxon>Pentapetalae</taxon>
        <taxon>rosids</taxon>
        <taxon>fabids</taxon>
        <taxon>Fabales</taxon>
        <taxon>Fabaceae</taxon>
        <taxon>Cercidoideae</taxon>
        <taxon>Cercideae</taxon>
        <taxon>Bauhiniinae</taxon>
        <taxon>Bauhinia</taxon>
    </lineage>
</organism>
<dbReference type="Proteomes" id="UP000828941">
    <property type="component" value="Chromosome 10"/>
</dbReference>
<keyword evidence="2" id="KW-1185">Reference proteome</keyword>
<protein>
    <submittedName>
        <fullName evidence="1">Uncharacterized protein</fullName>
    </submittedName>
</protein>
<name>A0ACB9M4T5_BAUVA</name>
<reference evidence="1 2" key="1">
    <citation type="journal article" date="2022" name="DNA Res.">
        <title>Chromosomal-level genome assembly of the orchid tree Bauhinia variegata (Leguminosae; Cercidoideae) supports the allotetraploid origin hypothesis of Bauhinia.</title>
        <authorList>
            <person name="Zhong Y."/>
            <person name="Chen Y."/>
            <person name="Zheng D."/>
            <person name="Pang J."/>
            <person name="Liu Y."/>
            <person name="Luo S."/>
            <person name="Meng S."/>
            <person name="Qian L."/>
            <person name="Wei D."/>
            <person name="Dai S."/>
            <person name="Zhou R."/>
        </authorList>
    </citation>
    <scope>NUCLEOTIDE SEQUENCE [LARGE SCALE GENOMIC DNA]</scope>
    <source>
        <strain evidence="1">BV-YZ2020</strain>
    </source>
</reference>
<evidence type="ECO:0000313" key="1">
    <source>
        <dbReference type="EMBL" id="KAI4318309.1"/>
    </source>
</evidence>
<evidence type="ECO:0000313" key="2">
    <source>
        <dbReference type="Proteomes" id="UP000828941"/>
    </source>
</evidence>